<dbReference type="STRING" id="655015.B1812_10995"/>
<evidence type="ECO:0000259" key="8">
    <source>
        <dbReference type="Pfam" id="PF01435"/>
    </source>
</evidence>
<reference evidence="10 11" key="1">
    <citation type="submission" date="2017-02" db="EMBL/GenBank/DDBJ databases">
        <authorList>
            <person name="Peterson S.W."/>
        </authorList>
    </citation>
    <scope>NUCLEOTIDE SEQUENCE [LARGE SCALE GENOMIC DNA]</scope>
    <source>
        <strain evidence="10 11">S285</strain>
    </source>
</reference>
<dbReference type="Pfam" id="PF01435">
    <property type="entry name" value="Peptidase_M48"/>
    <property type="match status" value="1"/>
</dbReference>
<dbReference type="GO" id="GO:0004222">
    <property type="term" value="F:metalloendopeptidase activity"/>
    <property type="evidence" value="ECO:0007669"/>
    <property type="project" value="InterPro"/>
</dbReference>
<dbReference type="Pfam" id="PF23368">
    <property type="entry name" value="DUF7092"/>
    <property type="match status" value="1"/>
</dbReference>
<evidence type="ECO:0000256" key="2">
    <source>
        <dbReference type="ARBA" id="ARBA00022723"/>
    </source>
</evidence>
<dbReference type="InterPro" id="IPR055518">
    <property type="entry name" value="DUF7092"/>
</dbReference>
<dbReference type="GO" id="GO:0046872">
    <property type="term" value="F:metal ion binding"/>
    <property type="evidence" value="ECO:0007669"/>
    <property type="project" value="UniProtKB-KW"/>
</dbReference>
<dbReference type="Proteomes" id="UP000193978">
    <property type="component" value="Chromosome"/>
</dbReference>
<comment type="cofactor">
    <cofactor evidence="6">
        <name>Zn(2+)</name>
        <dbReference type="ChEBI" id="CHEBI:29105"/>
    </cofactor>
    <text evidence="6">Binds 1 zinc ion per subunit.</text>
</comment>
<keyword evidence="1 6" id="KW-0645">Protease</keyword>
<feature type="domain" description="DUF7092" evidence="9">
    <location>
        <begin position="11"/>
        <end position="86"/>
    </location>
</feature>
<keyword evidence="7" id="KW-0812">Transmembrane</keyword>
<dbReference type="PANTHER" id="PTHR22726:SF1">
    <property type="entry name" value="METALLOENDOPEPTIDASE OMA1, MITOCHONDRIAL"/>
    <property type="match status" value="1"/>
</dbReference>
<dbReference type="OrthoDB" id="9810445at2"/>
<dbReference type="GO" id="GO:0051603">
    <property type="term" value="P:proteolysis involved in protein catabolic process"/>
    <property type="evidence" value="ECO:0007669"/>
    <property type="project" value="TreeGrafter"/>
</dbReference>
<dbReference type="PANTHER" id="PTHR22726">
    <property type="entry name" value="METALLOENDOPEPTIDASE OMA1"/>
    <property type="match status" value="1"/>
</dbReference>
<sequence length="387" mass="40633">MSDAPPPPEATRAIYFDGVVNKKRAVTLVFGEDALEIVAEGARVAAWPYAEMRRAPAGDDALRLRATSAPELARLQLSDPDAKIRLAALCPALDGADPGDVSSRKIVLWSLAAVGSILGLLFFGVPYAADVIADHIPLALEQRLGRVAENQLRAIVPGARCTAPSGVAALRKLSEKLQAAADLRMPANIVAYSSKTPNAFALPGGSVFLLSGLLAKAQNQDEVVGVLAHELGHLQHRDHVRRMIANGGGAYLIGLLFGDVTGGGALVFAGKELFFASHSRETEAAADAFAAQALARLGRPAKPLGELLLRITGPEENGAFTILHDHPLSEERLQALAAQDKGARSPPLLSDEEWSALKGICAGRGKAAFENDLAAASLILAKLGARQ</sequence>
<dbReference type="InterPro" id="IPR051156">
    <property type="entry name" value="Mito/Outer_Membr_Metalloprot"/>
</dbReference>
<evidence type="ECO:0000256" key="7">
    <source>
        <dbReference type="SAM" id="Phobius"/>
    </source>
</evidence>
<keyword evidence="7" id="KW-1133">Transmembrane helix</keyword>
<dbReference type="RefSeq" id="WP_085771624.1">
    <property type="nucleotide sequence ID" value="NZ_AP027149.1"/>
</dbReference>
<accession>A0A1W6MV91</accession>
<protein>
    <submittedName>
        <fullName evidence="10">Metalloendopeptidase</fullName>
    </submittedName>
</protein>
<name>A0A1W6MV91_9HYPH</name>
<evidence type="ECO:0000313" key="10">
    <source>
        <dbReference type="EMBL" id="ARN81511.1"/>
    </source>
</evidence>
<dbReference type="CDD" id="cd07332">
    <property type="entry name" value="M48C_Oma1_like"/>
    <property type="match status" value="1"/>
</dbReference>
<gene>
    <name evidence="10" type="ORF">B1812_10995</name>
</gene>
<evidence type="ECO:0000256" key="5">
    <source>
        <dbReference type="ARBA" id="ARBA00023049"/>
    </source>
</evidence>
<evidence type="ECO:0000256" key="3">
    <source>
        <dbReference type="ARBA" id="ARBA00022801"/>
    </source>
</evidence>
<evidence type="ECO:0000256" key="4">
    <source>
        <dbReference type="ARBA" id="ARBA00022833"/>
    </source>
</evidence>
<evidence type="ECO:0000256" key="1">
    <source>
        <dbReference type="ARBA" id="ARBA00022670"/>
    </source>
</evidence>
<evidence type="ECO:0000313" key="11">
    <source>
        <dbReference type="Proteomes" id="UP000193978"/>
    </source>
</evidence>
<keyword evidence="2" id="KW-0479">Metal-binding</keyword>
<feature type="transmembrane region" description="Helical" evidence="7">
    <location>
        <begin position="106"/>
        <end position="129"/>
    </location>
</feature>
<evidence type="ECO:0000259" key="9">
    <source>
        <dbReference type="Pfam" id="PF23368"/>
    </source>
</evidence>
<keyword evidence="7" id="KW-0472">Membrane</keyword>
<keyword evidence="11" id="KW-1185">Reference proteome</keyword>
<comment type="similarity">
    <text evidence="6">Belongs to the peptidase M48 family.</text>
</comment>
<dbReference type="KEGG" id="mbry:B1812_10995"/>
<keyword evidence="4 6" id="KW-0862">Zinc</keyword>
<keyword evidence="5 6" id="KW-0482">Metalloprotease</keyword>
<dbReference type="GO" id="GO:0016020">
    <property type="term" value="C:membrane"/>
    <property type="evidence" value="ECO:0007669"/>
    <property type="project" value="TreeGrafter"/>
</dbReference>
<organism evidence="10 11">
    <name type="scientific">Methylocystis bryophila</name>
    <dbReference type="NCBI Taxonomy" id="655015"/>
    <lineage>
        <taxon>Bacteria</taxon>
        <taxon>Pseudomonadati</taxon>
        <taxon>Pseudomonadota</taxon>
        <taxon>Alphaproteobacteria</taxon>
        <taxon>Hyphomicrobiales</taxon>
        <taxon>Methylocystaceae</taxon>
        <taxon>Methylocystis</taxon>
    </lineage>
</organism>
<feature type="domain" description="Peptidase M48" evidence="8">
    <location>
        <begin position="170"/>
        <end position="338"/>
    </location>
</feature>
<keyword evidence="3 6" id="KW-0378">Hydrolase</keyword>
<dbReference type="InterPro" id="IPR001915">
    <property type="entry name" value="Peptidase_M48"/>
</dbReference>
<evidence type="ECO:0000256" key="6">
    <source>
        <dbReference type="RuleBase" id="RU003983"/>
    </source>
</evidence>
<dbReference type="AlphaFoldDB" id="A0A1W6MV91"/>
<dbReference type="Gene3D" id="3.30.2010.10">
    <property type="entry name" value="Metalloproteases ('zincins'), catalytic domain"/>
    <property type="match status" value="1"/>
</dbReference>
<proteinExistence type="inferred from homology"/>
<dbReference type="EMBL" id="CP019948">
    <property type="protein sequence ID" value="ARN81511.1"/>
    <property type="molecule type" value="Genomic_DNA"/>
</dbReference>